<comment type="caution">
    <text evidence="6">The sequence shown here is derived from an EMBL/GenBank/DDBJ whole genome shotgun (WGS) entry which is preliminary data.</text>
</comment>
<keyword evidence="1" id="KW-0433">Leucine-rich repeat</keyword>
<dbReference type="Gene3D" id="3.80.10.10">
    <property type="entry name" value="Ribonuclease Inhibitor"/>
    <property type="match status" value="3"/>
</dbReference>
<dbReference type="PROSITE" id="PS51450">
    <property type="entry name" value="LRR"/>
    <property type="match status" value="5"/>
</dbReference>
<evidence type="ECO:0000256" key="2">
    <source>
        <dbReference type="ARBA" id="ARBA00022737"/>
    </source>
</evidence>
<keyword evidence="7" id="KW-1185">Reference proteome</keyword>
<feature type="signal peptide" evidence="5">
    <location>
        <begin position="1"/>
        <end position="21"/>
    </location>
</feature>
<keyword evidence="4" id="KW-1133">Transmembrane helix</keyword>
<feature type="transmembrane region" description="Helical" evidence="4">
    <location>
        <begin position="570"/>
        <end position="595"/>
    </location>
</feature>
<evidence type="ECO:0000256" key="4">
    <source>
        <dbReference type="SAM" id="Phobius"/>
    </source>
</evidence>
<dbReference type="InterPro" id="IPR001611">
    <property type="entry name" value="Leu-rich_rpt"/>
</dbReference>
<feature type="compositionally biased region" description="Basic and acidic residues" evidence="3">
    <location>
        <begin position="50"/>
        <end position="70"/>
    </location>
</feature>
<accession>A0ABR1AEP7</accession>
<protein>
    <submittedName>
        <fullName evidence="6">Uncharacterized protein</fullName>
    </submittedName>
</protein>
<dbReference type="InterPro" id="IPR032675">
    <property type="entry name" value="LRR_dom_sf"/>
</dbReference>
<dbReference type="Proteomes" id="UP001359485">
    <property type="component" value="Unassembled WGS sequence"/>
</dbReference>
<dbReference type="Pfam" id="PF13855">
    <property type="entry name" value="LRR_8"/>
    <property type="match status" value="2"/>
</dbReference>
<proteinExistence type="predicted"/>
<name>A0ABR1AEP7_POLSC</name>
<dbReference type="PANTHER" id="PTHR45712">
    <property type="entry name" value="AGAP008170-PA"/>
    <property type="match status" value="1"/>
</dbReference>
<dbReference type="SUPFAM" id="SSF52058">
    <property type="entry name" value="L domain-like"/>
    <property type="match status" value="1"/>
</dbReference>
<dbReference type="SMART" id="SM00369">
    <property type="entry name" value="LRR_TYP"/>
    <property type="match status" value="9"/>
</dbReference>
<keyword evidence="4" id="KW-0472">Membrane</keyword>
<evidence type="ECO:0000256" key="3">
    <source>
        <dbReference type="SAM" id="MobiDB-lite"/>
    </source>
</evidence>
<dbReference type="InterPro" id="IPR050333">
    <property type="entry name" value="SLRP"/>
</dbReference>
<feature type="region of interest" description="Disordered" evidence="3">
    <location>
        <begin position="500"/>
        <end position="524"/>
    </location>
</feature>
<dbReference type="InterPro" id="IPR003591">
    <property type="entry name" value="Leu-rich_rpt_typical-subtyp"/>
</dbReference>
<evidence type="ECO:0000313" key="6">
    <source>
        <dbReference type="EMBL" id="KAK6617970.1"/>
    </source>
</evidence>
<keyword evidence="2" id="KW-0677">Repeat</keyword>
<feature type="compositionally biased region" description="Acidic residues" evidence="3">
    <location>
        <begin position="500"/>
        <end position="517"/>
    </location>
</feature>
<dbReference type="EMBL" id="JAWJWF010000050">
    <property type="protein sequence ID" value="KAK6617970.1"/>
    <property type="molecule type" value="Genomic_DNA"/>
</dbReference>
<reference evidence="6 7" key="1">
    <citation type="submission" date="2023-09" db="EMBL/GenBank/DDBJ databases">
        <title>Genomes of two closely related lineages of the louse Polyplax serrata with different host specificities.</title>
        <authorList>
            <person name="Martinu J."/>
            <person name="Tarabai H."/>
            <person name="Stefka J."/>
            <person name="Hypsa V."/>
        </authorList>
    </citation>
    <scope>NUCLEOTIDE SEQUENCE [LARGE SCALE GENOMIC DNA]</scope>
    <source>
        <strain evidence="6">98ZLc_SE</strain>
    </source>
</reference>
<organism evidence="6 7">
    <name type="scientific">Polyplax serrata</name>
    <name type="common">Common mouse louse</name>
    <dbReference type="NCBI Taxonomy" id="468196"/>
    <lineage>
        <taxon>Eukaryota</taxon>
        <taxon>Metazoa</taxon>
        <taxon>Ecdysozoa</taxon>
        <taxon>Arthropoda</taxon>
        <taxon>Hexapoda</taxon>
        <taxon>Insecta</taxon>
        <taxon>Pterygota</taxon>
        <taxon>Neoptera</taxon>
        <taxon>Paraneoptera</taxon>
        <taxon>Psocodea</taxon>
        <taxon>Troctomorpha</taxon>
        <taxon>Phthiraptera</taxon>
        <taxon>Anoplura</taxon>
        <taxon>Polyplacidae</taxon>
        <taxon>Polyplax</taxon>
    </lineage>
</organism>
<keyword evidence="4" id="KW-0812">Transmembrane</keyword>
<keyword evidence="5" id="KW-0732">Signal</keyword>
<dbReference type="PANTHER" id="PTHR45712:SF22">
    <property type="entry name" value="INSULIN-LIKE GROWTH FACTOR-BINDING PROTEIN COMPLEX ACID LABILE SUBUNIT"/>
    <property type="match status" value="1"/>
</dbReference>
<evidence type="ECO:0000313" key="7">
    <source>
        <dbReference type="Proteomes" id="UP001359485"/>
    </source>
</evidence>
<evidence type="ECO:0000256" key="5">
    <source>
        <dbReference type="SAM" id="SignalP"/>
    </source>
</evidence>
<feature type="chain" id="PRO_5047089023" evidence="5">
    <location>
        <begin position="22"/>
        <end position="731"/>
    </location>
</feature>
<sequence length="731" mass="83790">MCTRSINSLLIFFLFQKTEKAVESRRKNNDNRTPSSIDPRWPPGRRRKTGERVGKICRRDDRGTHLGHPRRVEPGHSPLCTSKILGLFIFLFLIASARAICPSKCVCNDKLLKAVCENSNLEVVPIQLNPEIETLNLNNNRIGNVHMTFIFYTHLVDLDLSANKIKSLGSKNFEFQMNLVKLNVSHNAITDLHRDSFKGLIKLAVLDLSGNQIEEINDRMSFKDLRNLQELNLSKNNIYVIETGVFDHLIDLKRLILSENQLMKIPDNAINNLGNLIEIDLNSNLIDDLLFPVSLKSLEVLRVRSNLIRTLDNETFDNLPRLRKLDLSDNNFTQVPSFQFSKLNNLEYLNLSSNMFDHLDAKSFRGLYKLREIHIDGAMSLSAIDSRAFSENINLNYVSLSNNPNLNRLPKFLFLNKPNLKHVRISGNHFSTLDASDLPLDQLETLTLGRNPFNCNCSLHWLWILKERQVLRNCTCTETSCFEGCVENLPKSEKLVDYKSEEEEEDAASESQEEEETGEKNSRFSGFTYDKDLFPIILDLDEIYCEGQHKSGRMLLKKAPKSDFDCTTTWMVILTAALLAILFILLLTAIVYVLANRCKRKVKNPVENFINAAKDYEDTHHTYYRYGETIGQNGNVFEVLKSGQDKLNREKPLTNVYIKSPMDRQFTNYASDFNSRVSVADTLYKKQYANPQEFYGSSPVSNYVSDTNIYQEPFASPVKTKNPRPPHIVYV</sequence>
<feature type="region of interest" description="Disordered" evidence="3">
    <location>
        <begin position="23"/>
        <end position="70"/>
    </location>
</feature>
<gene>
    <name evidence="6" type="ORF">RUM44_002412</name>
</gene>
<evidence type="ECO:0000256" key="1">
    <source>
        <dbReference type="ARBA" id="ARBA00022614"/>
    </source>
</evidence>